<evidence type="ECO:0000313" key="2">
    <source>
        <dbReference type="Proteomes" id="UP001063166"/>
    </source>
</evidence>
<name>A0A9P3PXX7_LYOSH</name>
<dbReference type="SUPFAM" id="SSF52047">
    <property type="entry name" value="RNI-like"/>
    <property type="match status" value="1"/>
</dbReference>
<proteinExistence type="predicted"/>
<dbReference type="Proteomes" id="UP001063166">
    <property type="component" value="Unassembled WGS sequence"/>
</dbReference>
<sequence length="182" mass="19731">MSTPAISRLFRTSFPRLRELSVSGFYPFPTSPAKMPSLERLHLHGNRNPHGLLQSGGLDEACPSLTHIRVSGLSMAVSFALELQEALSNVETSPFPSKLPPRIQHVAVQPAPPLPASGKPAASHARDQLMMEQLAAVKTPRGVTFSLHPRGHADIPDESFRQDWLAQLDGGEGCWAIPVSCN</sequence>
<evidence type="ECO:0000313" key="1">
    <source>
        <dbReference type="EMBL" id="GLB43626.1"/>
    </source>
</evidence>
<dbReference type="Gene3D" id="3.80.10.10">
    <property type="entry name" value="Ribonuclease Inhibitor"/>
    <property type="match status" value="1"/>
</dbReference>
<accession>A0A9P3PXX7</accession>
<organism evidence="1 2">
    <name type="scientific">Lyophyllum shimeji</name>
    <name type="common">Hon-shimeji</name>
    <name type="synonym">Tricholoma shimeji</name>
    <dbReference type="NCBI Taxonomy" id="47721"/>
    <lineage>
        <taxon>Eukaryota</taxon>
        <taxon>Fungi</taxon>
        <taxon>Dikarya</taxon>
        <taxon>Basidiomycota</taxon>
        <taxon>Agaricomycotina</taxon>
        <taxon>Agaricomycetes</taxon>
        <taxon>Agaricomycetidae</taxon>
        <taxon>Agaricales</taxon>
        <taxon>Tricholomatineae</taxon>
        <taxon>Lyophyllaceae</taxon>
        <taxon>Lyophyllum</taxon>
    </lineage>
</organism>
<gene>
    <name evidence="1" type="ORF">LshimejAT787_1401380</name>
</gene>
<protein>
    <submittedName>
        <fullName evidence="1">Uncharacterized protein</fullName>
    </submittedName>
</protein>
<keyword evidence="2" id="KW-1185">Reference proteome</keyword>
<reference evidence="1" key="1">
    <citation type="submission" date="2022-07" db="EMBL/GenBank/DDBJ databases">
        <title>The genome of Lyophyllum shimeji provides insight into the initial evolution of ectomycorrhizal fungal genome.</title>
        <authorList>
            <person name="Kobayashi Y."/>
            <person name="Shibata T."/>
            <person name="Hirakawa H."/>
            <person name="Shigenobu S."/>
            <person name="Nishiyama T."/>
            <person name="Yamada A."/>
            <person name="Hasebe M."/>
            <person name="Kawaguchi M."/>
        </authorList>
    </citation>
    <scope>NUCLEOTIDE SEQUENCE</scope>
    <source>
        <strain evidence="1">AT787</strain>
    </source>
</reference>
<dbReference type="InterPro" id="IPR032675">
    <property type="entry name" value="LRR_dom_sf"/>
</dbReference>
<dbReference type="EMBL" id="BRPK01000014">
    <property type="protein sequence ID" value="GLB43626.1"/>
    <property type="molecule type" value="Genomic_DNA"/>
</dbReference>
<comment type="caution">
    <text evidence="1">The sequence shown here is derived from an EMBL/GenBank/DDBJ whole genome shotgun (WGS) entry which is preliminary data.</text>
</comment>
<dbReference type="OrthoDB" id="3256367at2759"/>
<dbReference type="AlphaFoldDB" id="A0A9P3PXX7"/>